<dbReference type="InterPro" id="IPR000836">
    <property type="entry name" value="PRTase_dom"/>
</dbReference>
<evidence type="ECO:0008006" key="3">
    <source>
        <dbReference type="Google" id="ProtNLM"/>
    </source>
</evidence>
<dbReference type="AlphaFoldDB" id="A0A660SG46"/>
<dbReference type="InterPro" id="IPR029057">
    <property type="entry name" value="PRTase-like"/>
</dbReference>
<reference evidence="1 2" key="1">
    <citation type="submission" date="2018-06" db="EMBL/GenBank/DDBJ databases">
        <title>Extensive metabolic versatility and redundancy in microbially diverse, dynamic hydrothermal sediments.</title>
        <authorList>
            <person name="Dombrowski N."/>
            <person name="Teske A."/>
            <person name="Baker B.J."/>
        </authorList>
    </citation>
    <scope>NUCLEOTIDE SEQUENCE [LARGE SCALE GENOMIC DNA]</scope>
    <source>
        <strain evidence="1">B36_G15</strain>
    </source>
</reference>
<proteinExistence type="predicted"/>
<comment type="caution">
    <text evidence="1">The sequence shown here is derived from an EMBL/GenBank/DDBJ whole genome shotgun (WGS) entry which is preliminary data.</text>
</comment>
<dbReference type="CDD" id="cd06223">
    <property type="entry name" value="PRTases_typeI"/>
    <property type="match status" value="1"/>
</dbReference>
<dbReference type="Proteomes" id="UP000268469">
    <property type="component" value="Unassembled WGS sequence"/>
</dbReference>
<sequence length="81" mass="8629">VDDVLTTGKSLKETIDAVEAKGGLVGMIGVLIDRSTTPPPFKYHAVYRAPVVNYHPDECPLCKQGVPLTRRGGIKPSSPVA</sequence>
<protein>
    <recommendedName>
        <fullName evidence="3">Orotate phosphoribosyltransferase</fullName>
    </recommendedName>
</protein>
<dbReference type="EMBL" id="QNBE01000116">
    <property type="protein sequence ID" value="RKX68960.1"/>
    <property type="molecule type" value="Genomic_DNA"/>
</dbReference>
<organism evidence="1 2">
    <name type="scientific">candidate division WOR-3 bacterium</name>
    <dbReference type="NCBI Taxonomy" id="2052148"/>
    <lineage>
        <taxon>Bacteria</taxon>
        <taxon>Bacteria division WOR-3</taxon>
    </lineage>
</organism>
<feature type="non-terminal residue" evidence="1">
    <location>
        <position position="1"/>
    </location>
</feature>
<accession>A0A660SG46</accession>
<gene>
    <name evidence="1" type="ORF">DRP53_09565</name>
</gene>
<dbReference type="SUPFAM" id="SSF53271">
    <property type="entry name" value="PRTase-like"/>
    <property type="match status" value="1"/>
</dbReference>
<dbReference type="Gene3D" id="3.40.50.2020">
    <property type="match status" value="1"/>
</dbReference>
<name>A0A660SG46_UNCW3</name>
<evidence type="ECO:0000313" key="1">
    <source>
        <dbReference type="EMBL" id="RKX68960.1"/>
    </source>
</evidence>
<evidence type="ECO:0000313" key="2">
    <source>
        <dbReference type="Proteomes" id="UP000268469"/>
    </source>
</evidence>